<dbReference type="InterPro" id="IPR036188">
    <property type="entry name" value="FAD/NAD-bd_sf"/>
</dbReference>
<dbReference type="SUPFAM" id="SSF51905">
    <property type="entry name" value="FAD/NAD(P)-binding domain"/>
    <property type="match status" value="1"/>
</dbReference>
<dbReference type="Pfam" id="PF01266">
    <property type="entry name" value="DAO"/>
    <property type="match status" value="1"/>
</dbReference>
<dbReference type="AlphaFoldDB" id="A0AAD4GWH9"/>
<dbReference type="EMBL" id="VCAU01000010">
    <property type="protein sequence ID" value="KAF9892799.1"/>
    <property type="molecule type" value="Genomic_DNA"/>
</dbReference>
<dbReference type="InterPro" id="IPR006076">
    <property type="entry name" value="FAD-dep_OxRdtase"/>
</dbReference>
<dbReference type="Proteomes" id="UP001194746">
    <property type="component" value="Unassembled WGS sequence"/>
</dbReference>
<reference evidence="2" key="1">
    <citation type="journal article" date="2019" name="Beilstein J. Org. Chem.">
        <title>Nanangenines: drimane sesquiterpenoids as the dominant metabolite cohort of a novel Australian fungus, Aspergillus nanangensis.</title>
        <authorList>
            <person name="Lacey H.J."/>
            <person name="Gilchrist C.L.M."/>
            <person name="Crombie A."/>
            <person name="Kalaitzis J.A."/>
            <person name="Vuong D."/>
            <person name="Rutledge P.J."/>
            <person name="Turner P."/>
            <person name="Pitt J.I."/>
            <person name="Lacey E."/>
            <person name="Chooi Y.H."/>
            <person name="Piggott A.M."/>
        </authorList>
    </citation>
    <scope>NUCLEOTIDE SEQUENCE</scope>
    <source>
        <strain evidence="2">MST-FP2251</strain>
    </source>
</reference>
<reference evidence="2" key="2">
    <citation type="submission" date="2020-02" db="EMBL/GenBank/DDBJ databases">
        <authorList>
            <person name="Gilchrist C.L.M."/>
            <person name="Chooi Y.-H."/>
        </authorList>
    </citation>
    <scope>NUCLEOTIDE SEQUENCE</scope>
    <source>
        <strain evidence="2">MST-FP2251</strain>
    </source>
</reference>
<feature type="domain" description="FAD dependent oxidoreductase" evidence="1">
    <location>
        <begin position="19"/>
        <end position="469"/>
    </location>
</feature>
<protein>
    <recommendedName>
        <fullName evidence="1">FAD dependent oxidoreductase domain-containing protein</fullName>
    </recommendedName>
</protein>
<dbReference type="PANTHER" id="PTHR13847">
    <property type="entry name" value="SARCOSINE DEHYDROGENASE-RELATED"/>
    <property type="match status" value="1"/>
</dbReference>
<proteinExistence type="predicted"/>
<organism evidence="2 3">
    <name type="scientific">Aspergillus nanangensis</name>
    <dbReference type="NCBI Taxonomy" id="2582783"/>
    <lineage>
        <taxon>Eukaryota</taxon>
        <taxon>Fungi</taxon>
        <taxon>Dikarya</taxon>
        <taxon>Ascomycota</taxon>
        <taxon>Pezizomycotina</taxon>
        <taxon>Eurotiomycetes</taxon>
        <taxon>Eurotiomycetidae</taxon>
        <taxon>Eurotiales</taxon>
        <taxon>Aspergillaceae</taxon>
        <taxon>Aspergillus</taxon>
        <taxon>Aspergillus subgen. Circumdati</taxon>
    </lineage>
</organism>
<dbReference type="Gene3D" id="3.30.9.10">
    <property type="entry name" value="D-Amino Acid Oxidase, subunit A, domain 2"/>
    <property type="match status" value="2"/>
</dbReference>
<sequence>MEAAMEAEYNPQVGPVRVDVVIIGSGMAGAAVAYTLLEEWYACGYNGTLTVLEQKVVCGGATSKTGNATTLMPWKVYSTLKKKHGAKNAQDVVYSQELGVQMLMEVIQNEGMIDFGRVQGDNQSILFDPDASTRLAKELYGHETDTNAANLEKVDDKTLFVSQKSFIKAKIMVETLKKEVPGFENRITVYGAAVARARYSTTQICYGAIEYQALVLKPHHFVRRLFTRLQDRHLGFALQTNTQVLEIKSPPPEDKEGFHEVTFLRYYGDASFMQMTGGEVDDLNVLQPTQETIFARHIVHANNPSDDSKPLIPAITAHLVQSRGVVSVQLTTGPLTERLDYAKKSSVLTVIDGQYYITASRSIGLGESQQGVTFLSGCESRKPHPAPTTEHMRALWSDLFRQEFFTTDAIPIQSTTSGTKDRLPFVGRVPWGLIPGSQPMQWYHPSMWMALGFGDNGLVMAWLSGTAVALMLLDPDDVLHNQRRRPGRPAPPLRDWFPSVLYLSQQRFLRLSKS</sequence>
<evidence type="ECO:0000313" key="3">
    <source>
        <dbReference type="Proteomes" id="UP001194746"/>
    </source>
</evidence>
<dbReference type="Gene3D" id="3.50.50.60">
    <property type="entry name" value="FAD/NAD(P)-binding domain"/>
    <property type="match status" value="2"/>
</dbReference>
<accession>A0AAD4GWH9</accession>
<evidence type="ECO:0000313" key="2">
    <source>
        <dbReference type="EMBL" id="KAF9892799.1"/>
    </source>
</evidence>
<name>A0AAD4GWH9_ASPNN</name>
<gene>
    <name evidence="2" type="ORF">FE257_000388</name>
</gene>
<comment type="caution">
    <text evidence="2">The sequence shown here is derived from an EMBL/GenBank/DDBJ whole genome shotgun (WGS) entry which is preliminary data.</text>
</comment>
<keyword evidence="3" id="KW-1185">Reference proteome</keyword>
<dbReference type="GO" id="GO:0005737">
    <property type="term" value="C:cytoplasm"/>
    <property type="evidence" value="ECO:0007669"/>
    <property type="project" value="TreeGrafter"/>
</dbReference>
<evidence type="ECO:0000259" key="1">
    <source>
        <dbReference type="Pfam" id="PF01266"/>
    </source>
</evidence>
<dbReference type="PANTHER" id="PTHR13847:SF213">
    <property type="entry name" value="DEPENDENT OXIDOREDUCTASE, PUTATIVE-RELATED"/>
    <property type="match status" value="1"/>
</dbReference>